<dbReference type="InterPro" id="IPR008457">
    <property type="entry name" value="Cu-R_CopD_dom"/>
</dbReference>
<protein>
    <submittedName>
        <fullName evidence="8">Copper resistance protein CopC</fullName>
    </submittedName>
</protein>
<dbReference type="GO" id="GO:0006825">
    <property type="term" value="P:copper ion transport"/>
    <property type="evidence" value="ECO:0007669"/>
    <property type="project" value="InterPro"/>
</dbReference>
<keyword evidence="4 6" id="KW-1133">Transmembrane helix</keyword>
<feature type="transmembrane region" description="Helical" evidence="6">
    <location>
        <begin position="192"/>
        <end position="215"/>
    </location>
</feature>
<feature type="transmembrane region" description="Helical" evidence="6">
    <location>
        <begin position="261"/>
        <end position="282"/>
    </location>
</feature>
<keyword evidence="2" id="KW-1003">Cell membrane</keyword>
<feature type="transmembrane region" description="Helical" evidence="6">
    <location>
        <begin position="129"/>
        <end position="146"/>
    </location>
</feature>
<accession>A0A3A1V544</accession>
<evidence type="ECO:0000256" key="1">
    <source>
        <dbReference type="ARBA" id="ARBA00004651"/>
    </source>
</evidence>
<dbReference type="RefSeq" id="WP_119599889.1">
    <property type="nucleotide sequence ID" value="NZ_QXQA01000006.1"/>
</dbReference>
<dbReference type="PANTHER" id="PTHR34820:SF4">
    <property type="entry name" value="INNER MEMBRANE PROTEIN YEBZ"/>
    <property type="match status" value="1"/>
</dbReference>
<sequence>MPIIPHLAGTWNGAPDVLFYAVRILYYFMLMTAGGAMLLTFAIPAGESGAGQRKLLHQWSGFGMRGLLLAVLLFVFVHANRTVSSLGGGGEAWVKLLTETSTGQAWLGLIVLSFLGFAVIRLNDTVKIIWALLLLGVESFEGHAAASEHATAAIVSDFIHLACAAVWAGGVLLLLLFWKADREEAGRFAERFAAIAWITMAVLTVSGIVMTWLLIPSWLYLLYTDWGNWLAAKAIIVLLVIALGTILRARAKKRELQRGALLKLDGILMACIIAAAGVITYLSPAPDSEPLHHHEMGEDFHYTLSISPNAPGPNDVGLTIWLPEDSGEPSDLQLSFVSADNPGRKPVEIELMPAESDEEDFGFPGFTRYYYAADDMKLPRPGNWKAMLVVTEADGNKLEREAVFSN</sequence>
<dbReference type="Pfam" id="PF05425">
    <property type="entry name" value="CopD"/>
    <property type="match status" value="1"/>
</dbReference>
<evidence type="ECO:0000313" key="8">
    <source>
        <dbReference type="EMBL" id="RIX52680.1"/>
    </source>
</evidence>
<keyword evidence="9" id="KW-1185">Reference proteome</keyword>
<feature type="transmembrane region" description="Helical" evidence="6">
    <location>
        <begin position="227"/>
        <end position="249"/>
    </location>
</feature>
<reference evidence="8 9" key="1">
    <citation type="submission" date="2018-09" db="EMBL/GenBank/DDBJ databases">
        <title>Paenibacillus aracenensis nov. sp. isolated from a cave in southern Spain.</title>
        <authorList>
            <person name="Jurado V."/>
            <person name="Gutierrez-Patricio S."/>
            <person name="Gonzalez-Pimentel J.L."/>
            <person name="Miller A.Z."/>
            <person name="Laiz L."/>
            <person name="Saiz-Jimenez C."/>
        </authorList>
    </citation>
    <scope>NUCLEOTIDE SEQUENCE [LARGE SCALE GENOMIC DNA]</scope>
    <source>
        <strain evidence="8 9">DSM 22867</strain>
    </source>
</reference>
<feature type="transmembrane region" description="Helical" evidence="6">
    <location>
        <begin position="158"/>
        <end position="180"/>
    </location>
</feature>
<evidence type="ECO:0000259" key="7">
    <source>
        <dbReference type="Pfam" id="PF05425"/>
    </source>
</evidence>
<dbReference type="PANTHER" id="PTHR34820">
    <property type="entry name" value="INNER MEMBRANE PROTEIN YEBZ"/>
    <property type="match status" value="1"/>
</dbReference>
<keyword evidence="5 6" id="KW-0472">Membrane</keyword>
<gene>
    <name evidence="8" type="ORF">D3P08_11730</name>
</gene>
<feature type="transmembrane region" description="Helical" evidence="6">
    <location>
        <begin position="24"/>
        <end position="45"/>
    </location>
</feature>
<feature type="domain" description="Copper resistance protein D" evidence="7">
    <location>
        <begin position="187"/>
        <end position="278"/>
    </location>
</feature>
<organism evidence="8 9">
    <name type="scientific">Paenibacillus nanensis</name>
    <dbReference type="NCBI Taxonomy" id="393251"/>
    <lineage>
        <taxon>Bacteria</taxon>
        <taxon>Bacillati</taxon>
        <taxon>Bacillota</taxon>
        <taxon>Bacilli</taxon>
        <taxon>Bacillales</taxon>
        <taxon>Paenibacillaceae</taxon>
        <taxon>Paenibacillus</taxon>
    </lineage>
</organism>
<dbReference type="Proteomes" id="UP000266482">
    <property type="component" value="Unassembled WGS sequence"/>
</dbReference>
<dbReference type="OrthoDB" id="2353937at2"/>
<evidence type="ECO:0000313" key="9">
    <source>
        <dbReference type="Proteomes" id="UP000266482"/>
    </source>
</evidence>
<evidence type="ECO:0000256" key="3">
    <source>
        <dbReference type="ARBA" id="ARBA00022692"/>
    </source>
</evidence>
<keyword evidence="3 6" id="KW-0812">Transmembrane</keyword>
<feature type="transmembrane region" description="Helical" evidence="6">
    <location>
        <begin position="103"/>
        <end position="122"/>
    </location>
</feature>
<feature type="transmembrane region" description="Helical" evidence="6">
    <location>
        <begin position="66"/>
        <end position="83"/>
    </location>
</feature>
<dbReference type="AlphaFoldDB" id="A0A3A1V544"/>
<comment type="subcellular location">
    <subcellularLocation>
        <location evidence="1">Cell membrane</location>
        <topology evidence="1">Multi-pass membrane protein</topology>
    </subcellularLocation>
</comment>
<evidence type="ECO:0000256" key="5">
    <source>
        <dbReference type="ARBA" id="ARBA00023136"/>
    </source>
</evidence>
<proteinExistence type="predicted"/>
<dbReference type="InterPro" id="IPR032694">
    <property type="entry name" value="CopC/D"/>
</dbReference>
<comment type="caution">
    <text evidence="8">The sequence shown here is derived from an EMBL/GenBank/DDBJ whole genome shotgun (WGS) entry which is preliminary data.</text>
</comment>
<evidence type="ECO:0000256" key="4">
    <source>
        <dbReference type="ARBA" id="ARBA00022989"/>
    </source>
</evidence>
<evidence type="ECO:0000256" key="6">
    <source>
        <dbReference type="SAM" id="Phobius"/>
    </source>
</evidence>
<name>A0A3A1V544_9BACL</name>
<dbReference type="EMBL" id="QXQA01000006">
    <property type="protein sequence ID" value="RIX52680.1"/>
    <property type="molecule type" value="Genomic_DNA"/>
</dbReference>
<evidence type="ECO:0000256" key="2">
    <source>
        <dbReference type="ARBA" id="ARBA00022475"/>
    </source>
</evidence>
<dbReference type="GO" id="GO:0005886">
    <property type="term" value="C:plasma membrane"/>
    <property type="evidence" value="ECO:0007669"/>
    <property type="project" value="UniProtKB-SubCell"/>
</dbReference>